<evidence type="ECO:0000256" key="1">
    <source>
        <dbReference type="ARBA" id="ARBA00022443"/>
    </source>
</evidence>
<feature type="compositionally biased region" description="Basic and acidic residues" evidence="3">
    <location>
        <begin position="485"/>
        <end position="496"/>
    </location>
</feature>
<gene>
    <name evidence="6" type="ORF">HYPSUDRAFT_45492</name>
</gene>
<accession>A0A0D2PD83</accession>
<dbReference type="FunFam" id="2.30.30.40:FF:000035">
    <property type="entry name" value="SH3 domain containing protein"/>
    <property type="match status" value="1"/>
</dbReference>
<dbReference type="OMA" id="KKLPMND"/>
<dbReference type="GO" id="GO:0030950">
    <property type="term" value="P:establishment or maintenance of actin cytoskeleton polarity"/>
    <property type="evidence" value="ECO:0007669"/>
    <property type="project" value="TreeGrafter"/>
</dbReference>
<feature type="domain" description="Ras-associating" evidence="5">
    <location>
        <begin position="662"/>
        <end position="792"/>
    </location>
</feature>
<dbReference type="Pfam" id="PF00788">
    <property type="entry name" value="RA"/>
    <property type="match status" value="1"/>
</dbReference>
<evidence type="ECO:0000313" key="6">
    <source>
        <dbReference type="EMBL" id="KJA18175.1"/>
    </source>
</evidence>
<dbReference type="Proteomes" id="UP000054270">
    <property type="component" value="Unassembled WGS sequence"/>
</dbReference>
<dbReference type="PROSITE" id="PS50002">
    <property type="entry name" value="SH3"/>
    <property type="match status" value="1"/>
</dbReference>
<reference evidence="7" key="1">
    <citation type="submission" date="2014-04" db="EMBL/GenBank/DDBJ databases">
        <title>Evolutionary Origins and Diversification of the Mycorrhizal Mutualists.</title>
        <authorList>
            <consortium name="DOE Joint Genome Institute"/>
            <consortium name="Mycorrhizal Genomics Consortium"/>
            <person name="Kohler A."/>
            <person name="Kuo A."/>
            <person name="Nagy L.G."/>
            <person name="Floudas D."/>
            <person name="Copeland A."/>
            <person name="Barry K.W."/>
            <person name="Cichocki N."/>
            <person name="Veneault-Fourrey C."/>
            <person name="LaButti K."/>
            <person name="Lindquist E.A."/>
            <person name="Lipzen A."/>
            <person name="Lundell T."/>
            <person name="Morin E."/>
            <person name="Murat C."/>
            <person name="Riley R."/>
            <person name="Ohm R."/>
            <person name="Sun H."/>
            <person name="Tunlid A."/>
            <person name="Henrissat B."/>
            <person name="Grigoriev I.V."/>
            <person name="Hibbett D.S."/>
            <person name="Martin F."/>
        </authorList>
    </citation>
    <scope>NUCLEOTIDE SEQUENCE [LARGE SCALE GENOMIC DNA]</scope>
    <source>
        <strain evidence="7">FD-334 SS-4</strain>
    </source>
</reference>
<feature type="compositionally biased region" description="Basic and acidic residues" evidence="3">
    <location>
        <begin position="456"/>
        <end position="470"/>
    </location>
</feature>
<feature type="domain" description="SH3" evidence="4">
    <location>
        <begin position="75"/>
        <end position="136"/>
    </location>
</feature>
<dbReference type="GO" id="GO:0051286">
    <property type="term" value="C:cell tip"/>
    <property type="evidence" value="ECO:0007669"/>
    <property type="project" value="TreeGrafter"/>
</dbReference>
<feature type="compositionally biased region" description="Low complexity" evidence="3">
    <location>
        <begin position="345"/>
        <end position="360"/>
    </location>
</feature>
<dbReference type="GO" id="GO:0015630">
    <property type="term" value="C:microtubule cytoskeleton"/>
    <property type="evidence" value="ECO:0007669"/>
    <property type="project" value="TreeGrafter"/>
</dbReference>
<dbReference type="Gene3D" id="2.30.30.40">
    <property type="entry name" value="SH3 Domains"/>
    <property type="match status" value="1"/>
</dbReference>
<dbReference type="OrthoDB" id="196165at2759"/>
<feature type="region of interest" description="Disordered" evidence="3">
    <location>
        <begin position="248"/>
        <end position="293"/>
    </location>
</feature>
<feature type="region of interest" description="Disordered" evidence="3">
    <location>
        <begin position="158"/>
        <end position="227"/>
    </location>
</feature>
<dbReference type="SMART" id="SM00326">
    <property type="entry name" value="SH3"/>
    <property type="match status" value="1"/>
</dbReference>
<name>A0A0D2PD83_HYPSF</name>
<dbReference type="InterPro" id="IPR001452">
    <property type="entry name" value="SH3_domain"/>
</dbReference>
<dbReference type="SUPFAM" id="SSF54236">
    <property type="entry name" value="Ubiquitin-like"/>
    <property type="match status" value="1"/>
</dbReference>
<feature type="compositionally biased region" description="Acidic residues" evidence="3">
    <location>
        <begin position="215"/>
        <end position="227"/>
    </location>
</feature>
<dbReference type="STRING" id="945553.A0A0D2PD83"/>
<feature type="region of interest" description="Disordered" evidence="3">
    <location>
        <begin position="1170"/>
        <end position="1300"/>
    </location>
</feature>
<dbReference type="PANTHER" id="PTHR47775:SF1">
    <property type="entry name" value="BUD SITE SELECTION PROTEIN 14"/>
    <property type="match status" value="1"/>
</dbReference>
<feature type="region of interest" description="Disordered" evidence="3">
    <location>
        <begin position="959"/>
        <end position="985"/>
    </location>
</feature>
<dbReference type="GO" id="GO:0008104">
    <property type="term" value="P:intracellular protein localization"/>
    <property type="evidence" value="ECO:0007669"/>
    <property type="project" value="TreeGrafter"/>
</dbReference>
<keyword evidence="1 2" id="KW-0728">SH3 domain</keyword>
<feature type="compositionally biased region" description="Polar residues" evidence="3">
    <location>
        <begin position="1181"/>
        <end position="1199"/>
    </location>
</feature>
<dbReference type="EMBL" id="KN817592">
    <property type="protein sequence ID" value="KJA18175.1"/>
    <property type="molecule type" value="Genomic_DNA"/>
</dbReference>
<dbReference type="Gene3D" id="3.10.20.90">
    <property type="entry name" value="Phosphatidylinositol 3-kinase Catalytic Subunit, Chain A, domain 1"/>
    <property type="match status" value="1"/>
</dbReference>
<evidence type="ECO:0000259" key="5">
    <source>
        <dbReference type="PROSITE" id="PS50200"/>
    </source>
</evidence>
<evidence type="ECO:0000256" key="3">
    <source>
        <dbReference type="SAM" id="MobiDB-lite"/>
    </source>
</evidence>
<evidence type="ECO:0000256" key="2">
    <source>
        <dbReference type="PROSITE-ProRule" id="PRU00192"/>
    </source>
</evidence>
<dbReference type="InterPro" id="IPR036028">
    <property type="entry name" value="SH3-like_dom_sf"/>
</dbReference>
<evidence type="ECO:0008006" key="8">
    <source>
        <dbReference type="Google" id="ProtNLM"/>
    </source>
</evidence>
<feature type="compositionally biased region" description="Low complexity" evidence="3">
    <location>
        <begin position="1039"/>
        <end position="1048"/>
    </location>
</feature>
<feature type="compositionally biased region" description="Low complexity" evidence="3">
    <location>
        <begin position="1220"/>
        <end position="1231"/>
    </location>
</feature>
<evidence type="ECO:0000259" key="4">
    <source>
        <dbReference type="PROSITE" id="PS50002"/>
    </source>
</evidence>
<dbReference type="CDD" id="cd17043">
    <property type="entry name" value="RA"/>
    <property type="match status" value="1"/>
</dbReference>
<feature type="compositionally biased region" description="Low complexity" evidence="3">
    <location>
        <begin position="619"/>
        <end position="632"/>
    </location>
</feature>
<dbReference type="SUPFAM" id="SSF50044">
    <property type="entry name" value="SH3-domain"/>
    <property type="match status" value="1"/>
</dbReference>
<evidence type="ECO:0000313" key="7">
    <source>
        <dbReference type="Proteomes" id="UP000054270"/>
    </source>
</evidence>
<dbReference type="PROSITE" id="PS50200">
    <property type="entry name" value="RA"/>
    <property type="match status" value="1"/>
</dbReference>
<protein>
    <recommendedName>
        <fullName evidence="8">SH3 domain-containing protein</fullName>
    </recommendedName>
</protein>
<dbReference type="PANTHER" id="PTHR47775">
    <property type="entry name" value="BUD SITE SELECTION PROTEIN 14"/>
    <property type="match status" value="1"/>
</dbReference>
<proteinExistence type="predicted"/>
<dbReference type="InterPro" id="IPR029071">
    <property type="entry name" value="Ubiquitin-like_domsf"/>
</dbReference>
<keyword evidence="7" id="KW-1185">Reference proteome</keyword>
<sequence>MSVDPRRAVRQDTFDLRGEILAEDSQHLQAHADALNYGTDDEEHSMLEDDSEAEENEDYIDEDASSTLSIPNESIDFDMVYALHSFAATVEGQANVVKGDSLYLMDDSNSYWWLVRVLKTQEVGYIPAENIETPFERLARLNKHRNVDLALATEAENNESSLAAQDRLRNNVAFEGRTPSPDANRTGSRTARRRSIHFSSVRTHHRYIPTLREGEEQEEDEEWEDGGFQDEDVDLAAEQMYMQSMDEDDLAASTDADSSMQWDDNSTAEMHARQQQGASIPDALQPGSMRHHEEQLRLRAYQQEQLQQHEQALAQERQQQQQQQQQLQQQQAQQQAELQKQQQQQQSQATQQTPQPQALRTVGSRERLTQDGSSIRDPAEVTETRRMTVTPTIAREHEDRPANSAYLPSIVVDEDRKRARDDTSSDESSTKKAKGKEKMAAPVSSATYNKAAPTKLRKEPSKSDTDDEGKKKKSSMFGGLFGGRSKKDKEKIKDRNPSIGSQESGEYASRGSEESSRSGHRPPTVEGGVSPTTSAAQQQQQQAITLRNAVSDIRASQDGQGAAAAVAPSTPERAVTPQVSEHASQLRERDQQQRDLYKQYLIRSPSSPPEAQPSYGLQSASSVMLSSPSTSSALGPPTTRPRPGSLILTSPSSNDGQANLSVIRVFAGKNLQTEATFKTVLLNASTTANDLVRQAIQRFRLPSGDDQGEYFLTVKQVEGGASAVLQPSERPLVVFETLVTEAMELPKVKRSSMGSISSISSNLSMHPAITKLSMNDFTDDSAVKFYLNHRGDGAADDSLNGHEGDSTLADMSLSEIDQSISKPAFLSVSTAGGNVASERFSSPSIRFALQLVIYAEDLPDDMQFHPQTEAIVFKSSLPDPNAPVVISPVIRRKIFMFPKNVTVAEVTELGLERFGIQDGVIDGGDEVEDKTTKRRSGVRVRYGLMVSIDAHERELAPSSKVIDAFPRPPQFRAPDRQAAGNKRRSLDSAQLLGSVDDIRSDDPVFVLRRATSYRNSTSRRRSSAPLDEIALQHLHRESSSSYNSELQSPVDETRDKGKQPSRQEIIAAQRAATRATQRAIVTASTNSVRGMDVVLPGNARLRSARYDAGDRMRYSYVEPDGETYDISDIMEQEWRGMDGARGDLLEGVFNGNKDGISEKLDRVLNKIRKGKGKERERDYASLSSIESNRLSTRSVSISEYSADDTEEGRPYQAPENNVIARATPVAPTAVAPSPPPRVGANTPTGGPRATPNGPVPSRRNPSISSVLSDQQQQGRGTPPVQSSLARVQEEERAGTPRGQQRRRLVLPKDDFGLAQMMAIIEYKALRPVKALPPLDPVDALLFGRPVDMEALHPAVREIYGPEFKHLEEIDKMLDGYIGRSAVGAF</sequence>
<organism evidence="6 7">
    <name type="scientific">Hypholoma sublateritium (strain FD-334 SS-4)</name>
    <dbReference type="NCBI Taxonomy" id="945553"/>
    <lineage>
        <taxon>Eukaryota</taxon>
        <taxon>Fungi</taxon>
        <taxon>Dikarya</taxon>
        <taxon>Basidiomycota</taxon>
        <taxon>Agaricomycotina</taxon>
        <taxon>Agaricomycetes</taxon>
        <taxon>Agaricomycetidae</taxon>
        <taxon>Agaricales</taxon>
        <taxon>Agaricineae</taxon>
        <taxon>Strophariaceae</taxon>
        <taxon>Hypholoma</taxon>
    </lineage>
</organism>
<feature type="compositionally biased region" description="Polar residues" evidence="3">
    <location>
        <begin position="260"/>
        <end position="278"/>
    </location>
</feature>
<feature type="compositionally biased region" description="Basic and acidic residues" evidence="3">
    <location>
        <begin position="584"/>
        <end position="597"/>
    </location>
</feature>
<dbReference type="Pfam" id="PF00018">
    <property type="entry name" value="SH3_1"/>
    <property type="match status" value="1"/>
</dbReference>
<feature type="compositionally biased region" description="Basic and acidic residues" evidence="3">
    <location>
        <begin position="377"/>
        <end position="386"/>
    </location>
</feature>
<feature type="compositionally biased region" description="Polar residues" evidence="3">
    <location>
        <begin position="1259"/>
        <end position="1285"/>
    </location>
</feature>
<dbReference type="InterPro" id="IPR053039">
    <property type="entry name" value="Polarity_Bud-Selection_Reg"/>
</dbReference>
<feature type="region of interest" description="Disordered" evidence="3">
    <location>
        <begin position="345"/>
        <end position="653"/>
    </location>
</feature>
<feature type="region of interest" description="Disordered" evidence="3">
    <location>
        <begin position="1034"/>
        <end position="1062"/>
    </location>
</feature>
<feature type="compositionally biased region" description="Basic and acidic residues" evidence="3">
    <location>
        <begin position="413"/>
        <end position="423"/>
    </location>
</feature>
<dbReference type="GO" id="GO:0007165">
    <property type="term" value="P:signal transduction"/>
    <property type="evidence" value="ECO:0007669"/>
    <property type="project" value="InterPro"/>
</dbReference>
<feature type="compositionally biased region" description="Basic residues" evidence="3">
    <location>
        <begin position="190"/>
        <end position="207"/>
    </location>
</feature>
<dbReference type="InterPro" id="IPR000159">
    <property type="entry name" value="RA_dom"/>
</dbReference>